<dbReference type="RefSeq" id="WP_050417976.1">
    <property type="nucleotide sequence ID" value="NZ_WTVS01000030.1"/>
</dbReference>
<keyword evidence="3" id="KW-0963">Cytoplasm</keyword>
<dbReference type="Proteomes" id="UP000634522">
    <property type="component" value="Unassembled WGS sequence"/>
</dbReference>
<evidence type="ECO:0000256" key="4">
    <source>
        <dbReference type="ARBA" id="ARBA00023125"/>
    </source>
</evidence>
<evidence type="ECO:0000256" key="3">
    <source>
        <dbReference type="ARBA" id="ARBA00022490"/>
    </source>
</evidence>
<comment type="caution">
    <text evidence="7">The sequence shown here is derived from an EMBL/GenBank/DDBJ whole genome shotgun (WGS) entry which is preliminary data.</text>
</comment>
<organism evidence="7 8">
    <name type="scientific">Aromatoleum toluolicum</name>
    <dbReference type="NCBI Taxonomy" id="90060"/>
    <lineage>
        <taxon>Bacteria</taxon>
        <taxon>Pseudomonadati</taxon>
        <taxon>Pseudomonadota</taxon>
        <taxon>Betaproteobacteria</taxon>
        <taxon>Rhodocyclales</taxon>
        <taxon>Rhodocyclaceae</taxon>
        <taxon>Aromatoleum</taxon>
    </lineage>
</organism>
<dbReference type="SMART" id="SM00528">
    <property type="entry name" value="HNS"/>
    <property type="match status" value="1"/>
</dbReference>
<feature type="domain" description="DNA-binding protein H-NS-like C-terminal" evidence="6">
    <location>
        <begin position="71"/>
        <end position="116"/>
    </location>
</feature>
<feature type="region of interest" description="Disordered" evidence="5">
    <location>
        <begin position="123"/>
        <end position="152"/>
    </location>
</feature>
<dbReference type="InterPro" id="IPR027444">
    <property type="entry name" value="H-NS_C_dom"/>
</dbReference>
<evidence type="ECO:0000259" key="6">
    <source>
        <dbReference type="SMART" id="SM00528"/>
    </source>
</evidence>
<dbReference type="EMBL" id="WTVS01000030">
    <property type="protein sequence ID" value="NMF98695.1"/>
    <property type="molecule type" value="Genomic_DNA"/>
</dbReference>
<evidence type="ECO:0000256" key="5">
    <source>
        <dbReference type="SAM" id="MobiDB-lite"/>
    </source>
</evidence>
<evidence type="ECO:0000256" key="2">
    <source>
        <dbReference type="ARBA" id="ARBA00010610"/>
    </source>
</evidence>
<dbReference type="PANTHER" id="PTHR38097:SF2">
    <property type="entry name" value="DNA-BINDING PROTEIN STPA"/>
    <property type="match status" value="1"/>
</dbReference>
<dbReference type="Gene3D" id="4.10.430.10">
    <property type="entry name" value="Histone-like protein H-NS, C-terminal domain"/>
    <property type="match status" value="1"/>
</dbReference>
<evidence type="ECO:0000313" key="8">
    <source>
        <dbReference type="Proteomes" id="UP000634522"/>
    </source>
</evidence>
<comment type="similarity">
    <text evidence="2">Belongs to the histone-like protein H-NS family.</text>
</comment>
<keyword evidence="4" id="KW-0238">DNA-binding</keyword>
<reference evidence="7 8" key="1">
    <citation type="submission" date="2019-12" db="EMBL/GenBank/DDBJ databases">
        <title>Comparative genomics gives insights into the taxonomy of the Azoarcus-Aromatoleum group and reveals separate origins of nif in the plant-associated Azoarcus and non-plant-associated Aromatoleum sub-groups.</title>
        <authorList>
            <person name="Lafos M."/>
            <person name="Maluk M."/>
            <person name="Batista M."/>
            <person name="Junghare M."/>
            <person name="Carmona M."/>
            <person name="Faoro H."/>
            <person name="Cruz L.M."/>
            <person name="Battistoni F."/>
            <person name="De Souza E."/>
            <person name="Pedrosa F."/>
            <person name="Chen W.-M."/>
            <person name="Poole P.S."/>
            <person name="Dixon R.A."/>
            <person name="James E.K."/>
        </authorList>
    </citation>
    <scope>NUCLEOTIDE SEQUENCE [LARGE SCALE GENOMIC DNA]</scope>
    <source>
        <strain evidence="7 8">T</strain>
    </source>
</reference>
<keyword evidence="8" id="KW-1185">Reference proteome</keyword>
<dbReference type="PANTHER" id="PTHR38097">
    <property type="match status" value="1"/>
</dbReference>
<evidence type="ECO:0000313" key="7">
    <source>
        <dbReference type="EMBL" id="NMF98695.1"/>
    </source>
</evidence>
<name>A0ABX1NHP5_9RHOO</name>
<feature type="compositionally biased region" description="Low complexity" evidence="5">
    <location>
        <begin position="128"/>
        <end position="152"/>
    </location>
</feature>
<sequence>MDLSQYTLPQLQQLRTKIAKEIDKRQTSTKSDLLKRLTKMAKEHGLSLTDVVSSAAPAESKAKSVTAKAPIAPKEPLPAKYRHPNNKDLAWSGRGRRPQWVDAWLAQGGSLDGLEIAAQKMGKRKARAAAPAAEAKAAKFEQQAEAPAAATE</sequence>
<gene>
    <name evidence="7" type="ORF">GPA27_15020</name>
</gene>
<protein>
    <submittedName>
        <fullName evidence="7">H-NS histone family protein</fullName>
    </submittedName>
</protein>
<evidence type="ECO:0000256" key="1">
    <source>
        <dbReference type="ARBA" id="ARBA00004453"/>
    </source>
</evidence>
<feature type="compositionally biased region" description="Low complexity" evidence="5">
    <location>
        <begin position="53"/>
        <end position="65"/>
    </location>
</feature>
<dbReference type="SUPFAM" id="SSF81273">
    <property type="entry name" value="H-NS histone-like proteins"/>
    <property type="match status" value="1"/>
</dbReference>
<dbReference type="InterPro" id="IPR037150">
    <property type="entry name" value="H-NS_C_dom_sf"/>
</dbReference>
<comment type="subcellular location">
    <subcellularLocation>
        <location evidence="1">Cytoplasm</location>
        <location evidence="1">Nucleoid</location>
    </subcellularLocation>
</comment>
<feature type="region of interest" description="Disordered" evidence="5">
    <location>
        <begin position="53"/>
        <end position="93"/>
    </location>
</feature>
<dbReference type="Pfam" id="PF00816">
    <property type="entry name" value="Histone_HNS"/>
    <property type="match status" value="1"/>
</dbReference>
<proteinExistence type="inferred from homology"/>
<accession>A0ABX1NHP5</accession>